<comment type="function">
    <text evidence="5">Specifically methylates the pseudouridine at position 1915 (m3Psi1915) in 23S rRNA.</text>
</comment>
<dbReference type="Pfam" id="PF02590">
    <property type="entry name" value="SPOUT_MTase"/>
    <property type="match status" value="1"/>
</dbReference>
<proteinExistence type="inferred from homology"/>
<dbReference type="InterPro" id="IPR029026">
    <property type="entry name" value="tRNA_m1G_MTases_N"/>
</dbReference>
<sequence>MRISIVTIGTKMPAWVSQGVAEYSKRMPRELRIEWKELPLAARGKGSSASQLKEKEGEQILKSIPAGDRVIALDVRGKAISTEVLARQLADWQMSGDNYSLLIGGPDGLSQACLDRAERRWSLSALTLPHPLVRILLAEQLYRAWTITVNHPYHRE</sequence>
<dbReference type="Gene3D" id="3.40.1280.10">
    <property type="match status" value="1"/>
</dbReference>
<dbReference type="HAMAP" id="MF_00658">
    <property type="entry name" value="23SrRNA_methyltr_H"/>
    <property type="match status" value="1"/>
</dbReference>
<dbReference type="PANTHER" id="PTHR33603">
    <property type="entry name" value="METHYLTRANSFERASE"/>
    <property type="match status" value="1"/>
</dbReference>
<keyword evidence="5" id="KW-0698">rRNA processing</keyword>
<dbReference type="InterPro" id="IPR003742">
    <property type="entry name" value="RlmH-like"/>
</dbReference>
<dbReference type="Proteomes" id="UP000295554">
    <property type="component" value="Unassembled WGS sequence"/>
</dbReference>
<feature type="binding site" evidence="5">
    <location>
        <position position="73"/>
    </location>
    <ligand>
        <name>S-adenosyl-L-methionine</name>
        <dbReference type="ChEBI" id="CHEBI:59789"/>
    </ligand>
</feature>
<evidence type="ECO:0000313" key="6">
    <source>
        <dbReference type="EMBL" id="TDG12518.1"/>
    </source>
</evidence>
<keyword evidence="1 5" id="KW-0489">Methyltransferase</keyword>
<comment type="catalytic activity">
    <reaction evidence="5">
        <text>pseudouridine(1915) in 23S rRNA + S-adenosyl-L-methionine = N(3)-methylpseudouridine(1915) in 23S rRNA + S-adenosyl-L-homocysteine + H(+)</text>
        <dbReference type="Rhea" id="RHEA:42752"/>
        <dbReference type="Rhea" id="RHEA-COMP:10221"/>
        <dbReference type="Rhea" id="RHEA-COMP:10222"/>
        <dbReference type="ChEBI" id="CHEBI:15378"/>
        <dbReference type="ChEBI" id="CHEBI:57856"/>
        <dbReference type="ChEBI" id="CHEBI:59789"/>
        <dbReference type="ChEBI" id="CHEBI:65314"/>
        <dbReference type="ChEBI" id="CHEBI:74486"/>
        <dbReference type="EC" id="2.1.1.177"/>
    </reaction>
</comment>
<dbReference type="EMBL" id="SMSE01000003">
    <property type="protein sequence ID" value="TDG12518.1"/>
    <property type="molecule type" value="Genomic_DNA"/>
</dbReference>
<dbReference type="PIRSF" id="PIRSF004505">
    <property type="entry name" value="MT_bac"/>
    <property type="match status" value="1"/>
</dbReference>
<dbReference type="AlphaFoldDB" id="A0A4R5LPR7"/>
<evidence type="ECO:0000313" key="7">
    <source>
        <dbReference type="Proteomes" id="UP000295554"/>
    </source>
</evidence>
<name>A0A4R5LPR7_9GAMM</name>
<accession>A0A4R5LPR7</accession>
<comment type="subunit">
    <text evidence="5">Homodimer.</text>
</comment>
<protein>
    <recommendedName>
        <fullName evidence="5">Ribosomal RNA large subunit methyltransferase H</fullName>
        <ecNumber evidence="5">2.1.1.177</ecNumber>
    </recommendedName>
    <alternativeName>
        <fullName evidence="5">23S rRNA (pseudouridine1915-N3)-methyltransferase</fullName>
    </alternativeName>
    <alternativeName>
        <fullName evidence="5">23S rRNA m3Psi1915 methyltransferase</fullName>
    </alternativeName>
    <alternativeName>
        <fullName evidence="5">rRNA (pseudouridine-N3-)-methyltransferase RlmH</fullName>
    </alternativeName>
</protein>
<comment type="caution">
    <text evidence="6">The sequence shown here is derived from an EMBL/GenBank/DDBJ whole genome shotgun (WGS) entry which is preliminary data.</text>
</comment>
<dbReference type="SUPFAM" id="SSF75217">
    <property type="entry name" value="alpha/beta knot"/>
    <property type="match status" value="1"/>
</dbReference>
<gene>
    <name evidence="5 6" type="primary">rlmH</name>
    <name evidence="6" type="ORF">E2F43_13045</name>
</gene>
<dbReference type="GO" id="GO:0005737">
    <property type="term" value="C:cytoplasm"/>
    <property type="evidence" value="ECO:0007669"/>
    <property type="project" value="UniProtKB-SubCell"/>
</dbReference>
<reference evidence="6 7" key="1">
    <citation type="submission" date="2019-03" db="EMBL/GenBank/DDBJ databases">
        <title>Seongchinamella monodicae gen. nov., sp. nov., a novel member of the Gammaproteobacteria isolated from a tidal mudflat of beach.</title>
        <authorList>
            <person name="Yang H.G."/>
            <person name="Kang J.W."/>
            <person name="Lee S.D."/>
        </authorList>
    </citation>
    <scope>NUCLEOTIDE SEQUENCE [LARGE SCALE GENOMIC DNA]</scope>
    <source>
        <strain evidence="6 7">GH4-78</strain>
    </source>
</reference>
<dbReference type="OrthoDB" id="9806643at2"/>
<keyword evidence="5" id="KW-0963">Cytoplasm</keyword>
<comment type="subcellular location">
    <subcellularLocation>
        <location evidence="5">Cytoplasm</location>
    </subcellularLocation>
</comment>
<keyword evidence="2 5" id="KW-0808">Transferase</keyword>
<dbReference type="CDD" id="cd18081">
    <property type="entry name" value="RlmH-like"/>
    <property type="match status" value="1"/>
</dbReference>
<evidence type="ECO:0000256" key="4">
    <source>
        <dbReference type="ARBA" id="ARBA00038303"/>
    </source>
</evidence>
<dbReference type="PANTHER" id="PTHR33603:SF1">
    <property type="entry name" value="RIBOSOMAL RNA LARGE SUBUNIT METHYLTRANSFERASE H"/>
    <property type="match status" value="1"/>
</dbReference>
<feature type="binding site" evidence="5">
    <location>
        <position position="104"/>
    </location>
    <ligand>
        <name>S-adenosyl-L-methionine</name>
        <dbReference type="ChEBI" id="CHEBI:59789"/>
    </ligand>
</feature>
<dbReference type="RefSeq" id="WP_133213376.1">
    <property type="nucleotide sequence ID" value="NZ_SMSE01000003.1"/>
</dbReference>
<keyword evidence="7" id="KW-1185">Reference proteome</keyword>
<organism evidence="6 7">
    <name type="scientific">Seongchinamella unica</name>
    <dbReference type="NCBI Taxonomy" id="2547392"/>
    <lineage>
        <taxon>Bacteria</taxon>
        <taxon>Pseudomonadati</taxon>
        <taxon>Pseudomonadota</taxon>
        <taxon>Gammaproteobacteria</taxon>
        <taxon>Cellvibrionales</taxon>
        <taxon>Halieaceae</taxon>
        <taxon>Seongchinamella</taxon>
    </lineage>
</organism>
<dbReference type="EC" id="2.1.1.177" evidence="5"/>
<evidence type="ECO:0000256" key="1">
    <source>
        <dbReference type="ARBA" id="ARBA00022603"/>
    </source>
</evidence>
<feature type="binding site" evidence="5">
    <location>
        <begin position="123"/>
        <end position="128"/>
    </location>
    <ligand>
        <name>S-adenosyl-L-methionine</name>
        <dbReference type="ChEBI" id="CHEBI:59789"/>
    </ligand>
</feature>
<comment type="similarity">
    <text evidence="4 5">Belongs to the RNA methyltransferase RlmH family.</text>
</comment>
<dbReference type="NCBIfam" id="NF000986">
    <property type="entry name" value="PRK00103.1-4"/>
    <property type="match status" value="1"/>
</dbReference>
<evidence type="ECO:0000256" key="2">
    <source>
        <dbReference type="ARBA" id="ARBA00022679"/>
    </source>
</evidence>
<keyword evidence="3 5" id="KW-0949">S-adenosyl-L-methionine</keyword>
<dbReference type="GO" id="GO:0070038">
    <property type="term" value="F:rRNA (pseudouridine-N3-)-methyltransferase activity"/>
    <property type="evidence" value="ECO:0007669"/>
    <property type="project" value="UniProtKB-UniRule"/>
</dbReference>
<dbReference type="NCBIfam" id="TIGR00246">
    <property type="entry name" value="tRNA_RlmH_YbeA"/>
    <property type="match status" value="1"/>
</dbReference>
<evidence type="ECO:0000256" key="5">
    <source>
        <dbReference type="HAMAP-Rule" id="MF_00658"/>
    </source>
</evidence>
<dbReference type="InterPro" id="IPR029028">
    <property type="entry name" value="Alpha/beta_knot_MTases"/>
</dbReference>
<evidence type="ECO:0000256" key="3">
    <source>
        <dbReference type="ARBA" id="ARBA00022691"/>
    </source>
</evidence>